<evidence type="ECO:0000313" key="1">
    <source>
        <dbReference type="EMBL" id="OWK46381.1"/>
    </source>
</evidence>
<proteinExistence type="predicted"/>
<dbReference type="AlphaFoldDB" id="A0A225DYE4"/>
<reference evidence="2" key="1">
    <citation type="submission" date="2017-06" db="EMBL/GenBank/DDBJ databases">
        <title>Genome analysis of Fimbriiglobus ruber SP5, the first member of the order Planctomycetales with confirmed chitinolytic capability.</title>
        <authorList>
            <person name="Ravin N.V."/>
            <person name="Rakitin A.L."/>
            <person name="Ivanova A.A."/>
            <person name="Beletsky A.V."/>
            <person name="Kulichevskaya I.S."/>
            <person name="Mardanov A.V."/>
            <person name="Dedysh S.N."/>
        </authorList>
    </citation>
    <scope>NUCLEOTIDE SEQUENCE [LARGE SCALE GENOMIC DNA]</scope>
    <source>
        <strain evidence="2">SP5</strain>
    </source>
</reference>
<gene>
    <name evidence="1" type="ORF">FRUB_00080</name>
</gene>
<protein>
    <submittedName>
        <fullName evidence="1">Uncharacterized protein</fullName>
    </submittedName>
</protein>
<dbReference type="EMBL" id="NIDE01000001">
    <property type="protein sequence ID" value="OWK46381.1"/>
    <property type="molecule type" value="Genomic_DNA"/>
</dbReference>
<name>A0A225DYE4_9BACT</name>
<organism evidence="1 2">
    <name type="scientific">Fimbriiglobus ruber</name>
    <dbReference type="NCBI Taxonomy" id="1908690"/>
    <lineage>
        <taxon>Bacteria</taxon>
        <taxon>Pseudomonadati</taxon>
        <taxon>Planctomycetota</taxon>
        <taxon>Planctomycetia</taxon>
        <taxon>Gemmatales</taxon>
        <taxon>Gemmataceae</taxon>
        <taxon>Fimbriiglobus</taxon>
    </lineage>
</organism>
<evidence type="ECO:0000313" key="2">
    <source>
        <dbReference type="Proteomes" id="UP000214646"/>
    </source>
</evidence>
<keyword evidence="2" id="KW-1185">Reference proteome</keyword>
<comment type="caution">
    <text evidence="1">The sequence shown here is derived from an EMBL/GenBank/DDBJ whole genome shotgun (WGS) entry which is preliminary data.</text>
</comment>
<sequence length="64" mass="6967">MPPAPDPVVPPPPVTGKVTVASLELVICVPFWFDSDFDSRQTFPKYQGIVAPPDLVITLSRLTC</sequence>
<dbReference type="Proteomes" id="UP000214646">
    <property type="component" value="Unassembled WGS sequence"/>
</dbReference>
<accession>A0A225DYE4</accession>